<keyword evidence="5" id="KW-1185">Reference proteome</keyword>
<evidence type="ECO:0000259" key="3">
    <source>
        <dbReference type="Pfam" id="PF08698"/>
    </source>
</evidence>
<dbReference type="InterPro" id="IPR039883">
    <property type="entry name" value="Fcf2/DNTTIP2"/>
</dbReference>
<evidence type="ECO:0000256" key="1">
    <source>
        <dbReference type="ARBA" id="ARBA00004604"/>
    </source>
</evidence>
<evidence type="ECO:0000256" key="2">
    <source>
        <dbReference type="ARBA" id="ARBA00023242"/>
    </source>
</evidence>
<dbReference type="PANTHER" id="PTHR21686">
    <property type="entry name" value="DEOXYNUCLEOTIDYLTRANSFERASE TERMINAL-INTERACTING PROTEIN 2"/>
    <property type="match status" value="1"/>
</dbReference>
<dbReference type="GO" id="GO:0006396">
    <property type="term" value="P:RNA processing"/>
    <property type="evidence" value="ECO:0007669"/>
    <property type="project" value="TreeGrafter"/>
</dbReference>
<proteinExistence type="predicted"/>
<evidence type="ECO:0000313" key="4">
    <source>
        <dbReference type="EMBL" id="CCX29614.1"/>
    </source>
</evidence>
<dbReference type="Proteomes" id="UP000018144">
    <property type="component" value="Unassembled WGS sequence"/>
</dbReference>
<name>U4LBY2_PYROM</name>
<dbReference type="STRING" id="1076935.U4LBY2"/>
<dbReference type="GO" id="GO:0005730">
    <property type="term" value="C:nucleolus"/>
    <property type="evidence" value="ECO:0007669"/>
    <property type="project" value="UniProtKB-SubCell"/>
</dbReference>
<dbReference type="AlphaFoldDB" id="U4LBY2"/>
<feature type="domain" description="Fcf2 pre-rRNA processing C-terminal" evidence="3">
    <location>
        <begin position="135"/>
        <end position="226"/>
    </location>
</feature>
<evidence type="ECO:0000313" key="5">
    <source>
        <dbReference type="Proteomes" id="UP000018144"/>
    </source>
</evidence>
<dbReference type="PANTHER" id="PTHR21686:SF12">
    <property type="entry name" value="DEOXYNUCLEOTIDYLTRANSFERASE TERMINAL-INTERACTING PROTEIN 2"/>
    <property type="match status" value="1"/>
</dbReference>
<protein>
    <submittedName>
        <fullName evidence="4">Similar to rRNA-processing protein fcf2 acc. no. O42877</fullName>
    </submittedName>
</protein>
<gene>
    <name evidence="4" type="ORF">PCON_05685</name>
</gene>
<comment type="subcellular location">
    <subcellularLocation>
        <location evidence="1">Nucleus</location>
        <location evidence="1">Nucleolus</location>
    </subcellularLocation>
</comment>
<reference evidence="4 5" key="1">
    <citation type="journal article" date="2013" name="PLoS Genet.">
        <title>The genome and development-dependent transcriptomes of Pyronema confluens: a window into fungal evolution.</title>
        <authorList>
            <person name="Traeger S."/>
            <person name="Altegoer F."/>
            <person name="Freitag M."/>
            <person name="Gabaldon T."/>
            <person name="Kempken F."/>
            <person name="Kumar A."/>
            <person name="Marcet-Houben M."/>
            <person name="Poggeler S."/>
            <person name="Stajich J.E."/>
            <person name="Nowrousian M."/>
        </authorList>
    </citation>
    <scope>NUCLEOTIDE SEQUENCE [LARGE SCALE GENOMIC DNA]</scope>
    <source>
        <strain evidence="5">CBS 100304</strain>
        <tissue evidence="4">Vegetative mycelium</tissue>
    </source>
</reference>
<dbReference type="eggNOG" id="KOG3100">
    <property type="taxonomic scope" value="Eukaryota"/>
</dbReference>
<dbReference type="GO" id="GO:0003723">
    <property type="term" value="F:RNA binding"/>
    <property type="evidence" value="ECO:0007669"/>
    <property type="project" value="TreeGrafter"/>
</dbReference>
<sequence length="257" mass="28830">MSSTTLSLDDFNFTPLHKRARFVSNDSLTDNSNALATIPSYDSDDEDLSDEQIAALIRQGAEDMKNGAATPAKPKAPFRIPKLETGPLPEAHLYTDNNGIVRVKPIVPEATRKALAQLPTLAAATAGAKKNEPAPTAGDKWYGLPRTVLTDEFKRDFTLIKHRNVLDPHRHYKKDKSGIPEFSSMGTVIEGNTEFFNARINKKDRKKTILEEVLADKSGTARFKRKFEDIQQSKKSGKKEYYKNLKEARNKYAKYSK</sequence>
<accession>U4LBY2</accession>
<keyword evidence="2" id="KW-0539">Nucleus</keyword>
<dbReference type="EMBL" id="HF935279">
    <property type="protein sequence ID" value="CCX29614.1"/>
    <property type="molecule type" value="Genomic_DNA"/>
</dbReference>
<dbReference type="InterPro" id="IPR014810">
    <property type="entry name" value="Fcf2_C"/>
</dbReference>
<dbReference type="OrthoDB" id="427886at2759"/>
<dbReference type="Pfam" id="PF08698">
    <property type="entry name" value="Fcf2"/>
    <property type="match status" value="1"/>
</dbReference>
<organism evidence="4 5">
    <name type="scientific">Pyronema omphalodes (strain CBS 100304)</name>
    <name type="common">Pyronema confluens</name>
    <dbReference type="NCBI Taxonomy" id="1076935"/>
    <lineage>
        <taxon>Eukaryota</taxon>
        <taxon>Fungi</taxon>
        <taxon>Dikarya</taxon>
        <taxon>Ascomycota</taxon>
        <taxon>Pezizomycotina</taxon>
        <taxon>Pezizomycetes</taxon>
        <taxon>Pezizales</taxon>
        <taxon>Pyronemataceae</taxon>
        <taxon>Pyronema</taxon>
    </lineage>
</organism>